<proteinExistence type="predicted"/>
<dbReference type="Pfam" id="PF11888">
    <property type="entry name" value="DUF3408"/>
    <property type="match status" value="1"/>
</dbReference>
<protein>
    <submittedName>
        <fullName evidence="2">Conjugal transfer protein TraC</fullName>
    </submittedName>
</protein>
<dbReference type="AlphaFoldDB" id="A0A0S2KIR0"/>
<dbReference type="EMBL" id="CP013195">
    <property type="protein sequence ID" value="ALO48189.1"/>
    <property type="molecule type" value="Genomic_DNA"/>
</dbReference>
<dbReference type="OrthoDB" id="1075332at2"/>
<keyword evidence="3" id="KW-1185">Reference proteome</keyword>
<reference evidence="3" key="1">
    <citation type="submission" date="2015-11" db="EMBL/GenBank/DDBJ databases">
        <authorList>
            <person name="Holder M.E."/>
            <person name="Ajami N.J."/>
            <person name="Petrosino J.F."/>
        </authorList>
    </citation>
    <scope>NUCLEOTIDE SEQUENCE [LARGE SCALE GENOMIC DNA]</scope>
    <source>
        <strain evidence="3">F0113</strain>
    </source>
</reference>
<evidence type="ECO:0000256" key="1">
    <source>
        <dbReference type="SAM" id="MobiDB-lite"/>
    </source>
</evidence>
<dbReference type="eggNOG" id="ENOG5033S1N">
    <property type="taxonomic scope" value="Bacteria"/>
</dbReference>
<dbReference type="InterPro" id="IPR021823">
    <property type="entry name" value="DUF3408"/>
</dbReference>
<feature type="compositionally biased region" description="Basic and acidic residues" evidence="1">
    <location>
        <begin position="40"/>
        <end position="62"/>
    </location>
</feature>
<gene>
    <name evidence="2" type="ORF">AS203_03045</name>
</gene>
<accession>A0A0S2KIR0</accession>
<dbReference type="KEGG" id="peo:AS203_03045"/>
<name>A0A0S2KIR0_9BACT</name>
<evidence type="ECO:0000313" key="2">
    <source>
        <dbReference type="EMBL" id="ALO48189.1"/>
    </source>
</evidence>
<dbReference type="RefSeq" id="WP_025066583.1">
    <property type="nucleotide sequence ID" value="NZ_CP013195.1"/>
</dbReference>
<organism evidence="2 3">
    <name type="scientific">Hoylesella enoeca</name>
    <dbReference type="NCBI Taxonomy" id="76123"/>
    <lineage>
        <taxon>Bacteria</taxon>
        <taxon>Pseudomonadati</taxon>
        <taxon>Bacteroidota</taxon>
        <taxon>Bacteroidia</taxon>
        <taxon>Bacteroidales</taxon>
        <taxon>Prevotellaceae</taxon>
        <taxon>Hoylesella</taxon>
    </lineage>
</organism>
<dbReference type="Proteomes" id="UP000056252">
    <property type="component" value="Chromosome"/>
</dbReference>
<dbReference type="STRING" id="76123.AS203_03045"/>
<sequence>MTAISEERKKVLRSKLKEMGNYGVQERSPEESPFYDQPTELERDLEKLQSDEPQEAKEEEPVARTSAAEQTAEPLRAKKNKDKGSREDALSAKLSFEEYRERYLSHSQCSNGKSGFTINSEVLQLLRDVLRDVRAKTTLTAYIENILLEHLKENQAMLNKTAAQYKRNQTLNL</sequence>
<feature type="region of interest" description="Disordered" evidence="1">
    <location>
        <begin position="1"/>
        <end position="89"/>
    </location>
</feature>
<evidence type="ECO:0000313" key="3">
    <source>
        <dbReference type="Proteomes" id="UP000056252"/>
    </source>
</evidence>